<keyword evidence="1" id="KW-0812">Transmembrane</keyword>
<feature type="transmembrane region" description="Helical" evidence="1">
    <location>
        <begin position="127"/>
        <end position="145"/>
    </location>
</feature>
<dbReference type="EMBL" id="BMCS01000001">
    <property type="protein sequence ID" value="GGF17699.1"/>
    <property type="molecule type" value="Genomic_DNA"/>
</dbReference>
<organism evidence="2 3">
    <name type="scientific">Williamsia phyllosphaerae</name>
    <dbReference type="NCBI Taxonomy" id="885042"/>
    <lineage>
        <taxon>Bacteria</taxon>
        <taxon>Bacillati</taxon>
        <taxon>Actinomycetota</taxon>
        <taxon>Actinomycetes</taxon>
        <taxon>Mycobacteriales</taxon>
        <taxon>Nocardiaceae</taxon>
        <taxon>Williamsia</taxon>
    </lineage>
</organism>
<feature type="transmembrane region" description="Helical" evidence="1">
    <location>
        <begin position="57"/>
        <end position="75"/>
    </location>
</feature>
<protein>
    <recommendedName>
        <fullName evidence="4">Transmembrane protein</fullName>
    </recommendedName>
</protein>
<evidence type="ECO:0000313" key="3">
    <source>
        <dbReference type="Proteomes" id="UP000632454"/>
    </source>
</evidence>
<proteinExistence type="predicted"/>
<keyword evidence="1" id="KW-0472">Membrane</keyword>
<accession>A0ABQ1UF76</accession>
<evidence type="ECO:0008006" key="4">
    <source>
        <dbReference type="Google" id="ProtNLM"/>
    </source>
</evidence>
<feature type="transmembrane region" description="Helical" evidence="1">
    <location>
        <begin position="95"/>
        <end position="115"/>
    </location>
</feature>
<dbReference type="RefSeq" id="WP_188487847.1">
    <property type="nucleotide sequence ID" value="NZ_BMCS01000001.1"/>
</dbReference>
<evidence type="ECO:0000256" key="1">
    <source>
        <dbReference type="SAM" id="Phobius"/>
    </source>
</evidence>
<reference evidence="3" key="1">
    <citation type="journal article" date="2019" name="Int. J. Syst. Evol. Microbiol.">
        <title>The Global Catalogue of Microorganisms (GCM) 10K type strain sequencing project: providing services to taxonomists for standard genome sequencing and annotation.</title>
        <authorList>
            <consortium name="The Broad Institute Genomics Platform"/>
            <consortium name="The Broad Institute Genome Sequencing Center for Infectious Disease"/>
            <person name="Wu L."/>
            <person name="Ma J."/>
        </authorList>
    </citation>
    <scope>NUCLEOTIDE SEQUENCE [LARGE SCALE GENOMIC DNA]</scope>
    <source>
        <strain evidence="3">CCM 7855</strain>
    </source>
</reference>
<name>A0ABQ1UF76_9NOCA</name>
<comment type="caution">
    <text evidence="2">The sequence shown here is derived from an EMBL/GenBank/DDBJ whole genome shotgun (WGS) entry which is preliminary data.</text>
</comment>
<keyword evidence="1" id="KW-1133">Transmembrane helix</keyword>
<keyword evidence="3" id="KW-1185">Reference proteome</keyword>
<feature type="transmembrane region" description="Helical" evidence="1">
    <location>
        <begin position="32"/>
        <end position="51"/>
    </location>
</feature>
<dbReference type="Proteomes" id="UP000632454">
    <property type="component" value="Unassembled WGS sequence"/>
</dbReference>
<sequence>MEDLTPEQAREALDVVGRARADVALEVGLPRWYWWAMAAGWVVLGVIGAVGPVWLTTVATIAFGAGHSAVASRLLDGRRRTRGLQVSRAVADRRVPLAVILMLLVLVAVTVGAALALDADGARHSQVWAAVIVAAVIGFGGPEILQTLRRWMHA</sequence>
<gene>
    <name evidence="2" type="ORF">GCM10007298_12150</name>
</gene>
<evidence type="ECO:0000313" key="2">
    <source>
        <dbReference type="EMBL" id="GGF17699.1"/>
    </source>
</evidence>